<organism evidence="5">
    <name type="scientific">Graphocephala atropunctata</name>
    <dbReference type="NCBI Taxonomy" id="36148"/>
    <lineage>
        <taxon>Eukaryota</taxon>
        <taxon>Metazoa</taxon>
        <taxon>Ecdysozoa</taxon>
        <taxon>Arthropoda</taxon>
        <taxon>Hexapoda</taxon>
        <taxon>Insecta</taxon>
        <taxon>Pterygota</taxon>
        <taxon>Neoptera</taxon>
        <taxon>Paraneoptera</taxon>
        <taxon>Hemiptera</taxon>
        <taxon>Auchenorrhyncha</taxon>
        <taxon>Membracoidea</taxon>
        <taxon>Cicadellidae</taxon>
        <taxon>Cicadellinae</taxon>
        <taxon>Cicadellini</taxon>
        <taxon>Graphocephala</taxon>
    </lineage>
</organism>
<evidence type="ECO:0000256" key="2">
    <source>
        <dbReference type="SAM" id="MobiDB-lite"/>
    </source>
</evidence>
<name>A0A1B6MJX7_9HEMI</name>
<dbReference type="EMBL" id="GEBQ01010317">
    <property type="protein sequence ID" value="JAT29660.1"/>
    <property type="molecule type" value="Transcribed_RNA"/>
</dbReference>
<dbReference type="AlphaFoldDB" id="A0A1B6MJX7"/>
<evidence type="ECO:0000259" key="3">
    <source>
        <dbReference type="PROSITE" id="PS51253"/>
    </source>
</evidence>
<dbReference type="Gene3D" id="3.30.420.10">
    <property type="entry name" value="Ribonuclease H-like superfamily/Ribonuclease H"/>
    <property type="match status" value="1"/>
</dbReference>
<dbReference type="Pfam" id="PF03184">
    <property type="entry name" value="DDE_1"/>
    <property type="match status" value="1"/>
</dbReference>
<feature type="non-terminal residue" evidence="5">
    <location>
        <position position="1"/>
    </location>
</feature>
<dbReference type="InterPro" id="IPR050863">
    <property type="entry name" value="CenT-Element_Derived"/>
</dbReference>
<dbReference type="PROSITE" id="PS51253">
    <property type="entry name" value="HTH_CENPB"/>
    <property type="match status" value="1"/>
</dbReference>
<dbReference type="PANTHER" id="PTHR19303">
    <property type="entry name" value="TRANSPOSON"/>
    <property type="match status" value="1"/>
</dbReference>
<dbReference type="GO" id="GO:0003677">
    <property type="term" value="F:DNA binding"/>
    <property type="evidence" value="ECO:0007669"/>
    <property type="project" value="UniProtKB-KW"/>
</dbReference>
<dbReference type="GO" id="GO:0005634">
    <property type="term" value="C:nucleus"/>
    <property type="evidence" value="ECO:0007669"/>
    <property type="project" value="TreeGrafter"/>
</dbReference>
<evidence type="ECO:0000313" key="4">
    <source>
        <dbReference type="EMBL" id="JAT29660.1"/>
    </source>
</evidence>
<evidence type="ECO:0000313" key="5">
    <source>
        <dbReference type="EMBL" id="JAT36248.1"/>
    </source>
</evidence>
<dbReference type="PANTHER" id="PTHR19303:SF16">
    <property type="entry name" value="JERKY PROTEIN HOMOLOG-LIKE"/>
    <property type="match status" value="1"/>
</dbReference>
<accession>A0A1B6MJX7</accession>
<feature type="region of interest" description="Disordered" evidence="2">
    <location>
        <begin position="338"/>
        <end position="363"/>
    </location>
</feature>
<evidence type="ECO:0000256" key="1">
    <source>
        <dbReference type="ARBA" id="ARBA00023125"/>
    </source>
</evidence>
<gene>
    <name evidence="5" type="ORF">g.43132</name>
    <name evidence="4" type="ORF">g.43135</name>
</gene>
<dbReference type="InterPro" id="IPR004875">
    <property type="entry name" value="DDE_SF_endonuclease_dom"/>
</dbReference>
<keyword evidence="1" id="KW-0238">DNA-binding</keyword>
<protein>
    <recommendedName>
        <fullName evidence="3">HTH CENPB-type domain-containing protein</fullName>
    </recommendedName>
</protein>
<dbReference type="InterPro" id="IPR036397">
    <property type="entry name" value="RNaseH_sf"/>
</dbReference>
<dbReference type="EMBL" id="GEBQ01003729">
    <property type="protein sequence ID" value="JAT36248.1"/>
    <property type="molecule type" value="Transcribed_RNA"/>
</dbReference>
<sequence length="416" mass="47435">FKASTGWLKNFKSRHGIRELDIQGEILSGDSAAAEKYKETFSKLLKDEGYSLDLVYNADETGLNWKALPRKSLASKREKAAPGFKVSKERVTIMVAANAAGTHALPLLMISKSKKPRCFKDVTCLPLTYKSQKNAWMNCEIFLDWFANEFIPDVKKYKKDNNKLGKVLLVIDNAPTHPDVEILNSIDEDFKVTYLPPNVTALLQPMDQGVIENLKRMYKKQVLRRLLLADANEESVVQFAKKLNVKDCSYMIADSWSTMKESNLKNAWNKILEKTRENIEPTVTDQEDVDEFFELYGEIPGFSECDIQDTEDWLTMDNDPGFQILNDEEIVSLVLAEDTTQHDSDEDCDTDTAESTKNRPSHEEAFSALNTAMSWLEKQEESCPTQLLLLKRLRDLAAKKRSSSLKQKTIKDYFAK</sequence>
<dbReference type="InterPro" id="IPR006600">
    <property type="entry name" value="HTH_CenpB_DNA-bd_dom"/>
</dbReference>
<feature type="compositionally biased region" description="Basic and acidic residues" evidence="2">
    <location>
        <begin position="354"/>
        <end position="363"/>
    </location>
</feature>
<reference evidence="5" key="1">
    <citation type="submission" date="2015-11" db="EMBL/GenBank/DDBJ databases">
        <title>De novo transcriptome assembly of four potential Pierce s Disease insect vectors from Arizona vineyards.</title>
        <authorList>
            <person name="Tassone E.E."/>
        </authorList>
    </citation>
    <scope>NUCLEOTIDE SEQUENCE</scope>
</reference>
<feature type="domain" description="HTH CENPB-type" evidence="3">
    <location>
        <begin position="1"/>
        <end position="21"/>
    </location>
</feature>
<proteinExistence type="predicted"/>